<keyword evidence="2" id="KW-1185">Reference proteome</keyword>
<sequence length="44" mass="5224">MSFASDHSHMCEHCSERFPCPVEKHDCKMEWRTSHNDHYLALSC</sequence>
<protein>
    <submittedName>
        <fullName evidence="1">Uncharacterized protein</fullName>
    </submittedName>
</protein>
<evidence type="ECO:0000313" key="2">
    <source>
        <dbReference type="Proteomes" id="UP000027093"/>
    </source>
</evidence>
<dbReference type="STRING" id="926571.NVIE_020350"/>
<dbReference type="GeneID" id="74947272"/>
<dbReference type="EMBL" id="CP007536">
    <property type="protein sequence ID" value="AIC16292.1"/>
    <property type="molecule type" value="Genomic_DNA"/>
</dbReference>
<dbReference type="Proteomes" id="UP000027093">
    <property type="component" value="Chromosome"/>
</dbReference>
<accession>A0A060HT13</accession>
<reference evidence="1 2" key="1">
    <citation type="journal article" date="2014" name="Int. J. Syst. Evol. Microbiol.">
        <title>Nitrososphaera viennensis gen. nov., sp. nov., an aerobic and mesophilic, ammonia-oxidizing archaeon from soil and a member of the archaeal phylum Thaumarchaeota.</title>
        <authorList>
            <person name="Stieglmeier M."/>
            <person name="Klingl A."/>
            <person name="Alves R.J."/>
            <person name="Rittmann S.K."/>
            <person name="Melcher M."/>
            <person name="Leisch N."/>
            <person name="Schleper C."/>
        </authorList>
    </citation>
    <scope>NUCLEOTIDE SEQUENCE [LARGE SCALE GENOMIC DNA]</scope>
    <source>
        <strain evidence="1">EN76</strain>
    </source>
</reference>
<dbReference type="RefSeq" id="WP_258914109.1">
    <property type="nucleotide sequence ID" value="NZ_CP007536.1"/>
</dbReference>
<gene>
    <name evidence="1" type="ORF">NVIE_020350</name>
</gene>
<name>A0A060HT13_9ARCH</name>
<dbReference type="HOGENOM" id="CLU_3210880_0_0_2"/>
<dbReference type="AlphaFoldDB" id="A0A060HT13"/>
<proteinExistence type="predicted"/>
<evidence type="ECO:0000313" key="1">
    <source>
        <dbReference type="EMBL" id="AIC16292.1"/>
    </source>
</evidence>
<dbReference type="KEGG" id="nvn:NVIE_020350"/>
<organism evidence="1 2">
    <name type="scientific">Nitrososphaera viennensis EN76</name>
    <dbReference type="NCBI Taxonomy" id="926571"/>
    <lineage>
        <taxon>Archaea</taxon>
        <taxon>Nitrososphaerota</taxon>
        <taxon>Nitrososphaeria</taxon>
        <taxon>Nitrososphaerales</taxon>
        <taxon>Nitrososphaeraceae</taxon>
        <taxon>Nitrososphaera</taxon>
    </lineage>
</organism>